<sequence>MLNALPASDSIGSSEVVKEKRRRVKPSGESGNKVAKGRPTTVDDLKEVEERTRLAALHGEEDTSKMLQVEARANLDEKAEEHDNLGCHLMLKGYSEEEVDAIKVDTYVEEGNDEEVEVVGVVDGLDGVFHQTVLDSQWDNTKLLEGDNEKVELDSARSREDDVLECNREYLEELDRIREANKNRDDQHVKVHFKLLEVTQAIFDLNHKVEEKDAKGLKELVEMTEHVAKHQSRVDALMVKSSEAVAEHLHITLPAKDMEFRKMQPRYNDLNERVVRLKTKLVQATTCGKKTEARERSEGSKTEVKALLDRGDVVSQKLDTALIREKVLEGEIKAKETLMKMKEELLKEIPASDELSVKIERLRAQVVDLGAQNLGESAKYIKKLEENTVHDSQVKWEMAHQKYMYARLELRLEKVREKFATMVIHDVPHSDLLKSTVAYFVEEVKRLKLEQDTLFKSLSDMGCICRVSIDRGNCLASMETHLGTQSADLIERDRIVVIHELNV</sequence>
<keyword evidence="3" id="KW-1185">Reference proteome</keyword>
<name>A0A7J7NK36_9MAGN</name>
<accession>A0A7J7NK36</accession>
<dbReference type="EMBL" id="JACGCM010000724">
    <property type="protein sequence ID" value="KAF6167547.1"/>
    <property type="molecule type" value="Genomic_DNA"/>
</dbReference>
<feature type="region of interest" description="Disordered" evidence="1">
    <location>
        <begin position="1"/>
        <end position="41"/>
    </location>
</feature>
<dbReference type="Proteomes" id="UP000541444">
    <property type="component" value="Unassembled WGS sequence"/>
</dbReference>
<evidence type="ECO:0000313" key="2">
    <source>
        <dbReference type="EMBL" id="KAF6167547.1"/>
    </source>
</evidence>
<evidence type="ECO:0000313" key="3">
    <source>
        <dbReference type="Proteomes" id="UP000541444"/>
    </source>
</evidence>
<organism evidence="2 3">
    <name type="scientific">Kingdonia uniflora</name>
    <dbReference type="NCBI Taxonomy" id="39325"/>
    <lineage>
        <taxon>Eukaryota</taxon>
        <taxon>Viridiplantae</taxon>
        <taxon>Streptophyta</taxon>
        <taxon>Embryophyta</taxon>
        <taxon>Tracheophyta</taxon>
        <taxon>Spermatophyta</taxon>
        <taxon>Magnoliopsida</taxon>
        <taxon>Ranunculales</taxon>
        <taxon>Circaeasteraceae</taxon>
        <taxon>Kingdonia</taxon>
    </lineage>
</organism>
<protein>
    <submittedName>
        <fullName evidence="2">Uncharacterized protein</fullName>
    </submittedName>
</protein>
<dbReference type="AlphaFoldDB" id="A0A7J7NK36"/>
<reference evidence="2 3" key="1">
    <citation type="journal article" date="2020" name="IScience">
        <title>Genome Sequencing of the Endangered Kingdonia uniflora (Circaeasteraceae, Ranunculales) Reveals Potential Mechanisms of Evolutionary Specialization.</title>
        <authorList>
            <person name="Sun Y."/>
            <person name="Deng T."/>
            <person name="Zhang A."/>
            <person name="Moore M.J."/>
            <person name="Landis J.B."/>
            <person name="Lin N."/>
            <person name="Zhang H."/>
            <person name="Zhang X."/>
            <person name="Huang J."/>
            <person name="Zhang X."/>
            <person name="Sun H."/>
            <person name="Wang H."/>
        </authorList>
    </citation>
    <scope>NUCLEOTIDE SEQUENCE [LARGE SCALE GENOMIC DNA]</scope>
    <source>
        <strain evidence="2">TB1705</strain>
        <tissue evidence="2">Leaf</tissue>
    </source>
</reference>
<proteinExistence type="predicted"/>
<comment type="caution">
    <text evidence="2">The sequence shown here is derived from an EMBL/GenBank/DDBJ whole genome shotgun (WGS) entry which is preliminary data.</text>
</comment>
<evidence type="ECO:0000256" key="1">
    <source>
        <dbReference type="SAM" id="MobiDB-lite"/>
    </source>
</evidence>
<gene>
    <name evidence="2" type="ORF">GIB67_031748</name>
</gene>